<accession>A0A9P3HM05</accession>
<evidence type="ECO:0000313" key="2">
    <source>
        <dbReference type="Proteomes" id="UP000827284"/>
    </source>
</evidence>
<dbReference type="AlphaFoldDB" id="A0A9P3HM05"/>
<evidence type="ECO:0000313" key="1">
    <source>
        <dbReference type="EMBL" id="GJJ79230.1"/>
    </source>
</evidence>
<gene>
    <name evidence="1" type="ORF">EMPS_11590</name>
</gene>
<organism evidence="1 2">
    <name type="scientific">Entomortierella parvispora</name>
    <dbReference type="NCBI Taxonomy" id="205924"/>
    <lineage>
        <taxon>Eukaryota</taxon>
        <taxon>Fungi</taxon>
        <taxon>Fungi incertae sedis</taxon>
        <taxon>Mucoromycota</taxon>
        <taxon>Mortierellomycotina</taxon>
        <taxon>Mortierellomycetes</taxon>
        <taxon>Mortierellales</taxon>
        <taxon>Mortierellaceae</taxon>
        <taxon>Entomortierella</taxon>
    </lineage>
</organism>
<reference evidence="1" key="1">
    <citation type="submission" date="2021-11" db="EMBL/GenBank/DDBJ databases">
        <authorList>
            <person name="Herlambang A."/>
            <person name="Guo Y."/>
            <person name="Takashima Y."/>
            <person name="Nishizawa T."/>
        </authorList>
    </citation>
    <scope>NUCLEOTIDE SEQUENCE</scope>
    <source>
        <strain evidence="1">E1425</strain>
    </source>
</reference>
<name>A0A9P3HM05_9FUNG</name>
<keyword evidence="2" id="KW-1185">Reference proteome</keyword>
<sequence>MKCRTFNAKAKASFQKRYESLGRKWELLSGKFVEDLLFDIGMTCEYYNPVHSFMIDCDDKWLASKFAAEEWKEICEGWPEATISAGTSGYIESFADVDTLVGLEKALCVRPEGLEERLVHRCLEDGLFIYSDDPSPFLIAERLSEAFWQREAWGVASKLAMGHVNCKMLPGDMAGVESKERQNRIQANKGPSNGRARIGKKGDLFWRSFDEPQRDWAVVEAAKAWNAYKDKYIIESTTKLPRQLHDILIHRTRELGNVDPLRTIAVPGLVMGGPVIQLLCLCWGCGGVNVTRFKRGEAGRLESSVDMLGMSLSAIYTLLTFRATVSNLMERYHLERKKTQRKARLQRFGVKLLAESEGELPLDLLHSSP</sequence>
<protein>
    <submittedName>
        <fullName evidence="1">Uncharacterized protein</fullName>
    </submittedName>
</protein>
<dbReference type="OrthoDB" id="2397721at2759"/>
<dbReference type="Proteomes" id="UP000827284">
    <property type="component" value="Unassembled WGS sequence"/>
</dbReference>
<reference evidence="1" key="2">
    <citation type="journal article" date="2022" name="Microbiol. Resour. Announc.">
        <title>Whole-Genome Sequence of Entomortierella parvispora E1425, a Mucoromycotan Fungus Associated with Burkholderiaceae-Related Endosymbiotic Bacteria.</title>
        <authorList>
            <person name="Herlambang A."/>
            <person name="Guo Y."/>
            <person name="Takashima Y."/>
            <person name="Narisawa K."/>
            <person name="Ohta H."/>
            <person name="Nishizawa T."/>
        </authorList>
    </citation>
    <scope>NUCLEOTIDE SEQUENCE</scope>
    <source>
        <strain evidence="1">E1425</strain>
    </source>
</reference>
<dbReference type="EMBL" id="BQFW01000016">
    <property type="protein sequence ID" value="GJJ79230.1"/>
    <property type="molecule type" value="Genomic_DNA"/>
</dbReference>
<comment type="caution">
    <text evidence="1">The sequence shown here is derived from an EMBL/GenBank/DDBJ whole genome shotgun (WGS) entry which is preliminary data.</text>
</comment>
<proteinExistence type="predicted"/>